<dbReference type="GO" id="GO:0008902">
    <property type="term" value="F:hydroxymethylpyrimidine kinase activity"/>
    <property type="evidence" value="ECO:0007669"/>
    <property type="project" value="UniProtKB-EC"/>
</dbReference>
<dbReference type="Gene3D" id="3.40.1190.20">
    <property type="match status" value="1"/>
</dbReference>
<keyword evidence="4" id="KW-0808">Transferase</keyword>
<reference evidence="4 5" key="1">
    <citation type="journal article" date="2016" name="Nat. Commun.">
        <title>Thousands of microbial genomes shed light on interconnected biogeochemical processes in an aquifer system.</title>
        <authorList>
            <person name="Anantharaman K."/>
            <person name="Brown C.T."/>
            <person name="Hug L.A."/>
            <person name="Sharon I."/>
            <person name="Castelle C.J."/>
            <person name="Probst A.J."/>
            <person name="Thomas B.C."/>
            <person name="Singh A."/>
            <person name="Wilkins M.J."/>
            <person name="Karaoz U."/>
            <person name="Brodie E.L."/>
            <person name="Williams K.H."/>
            <person name="Hubbard S.S."/>
            <person name="Banfield J.F."/>
        </authorList>
    </citation>
    <scope>NUCLEOTIDE SEQUENCE [LARGE SCALE GENOMIC DNA]</scope>
</reference>
<dbReference type="GO" id="GO:0008972">
    <property type="term" value="F:phosphomethylpyrimidine kinase activity"/>
    <property type="evidence" value="ECO:0007669"/>
    <property type="project" value="InterPro"/>
</dbReference>
<dbReference type="InterPro" id="IPR029056">
    <property type="entry name" value="Ribokinase-like"/>
</dbReference>
<dbReference type="CDD" id="cd01169">
    <property type="entry name" value="HMPP_kinase"/>
    <property type="match status" value="1"/>
</dbReference>
<dbReference type="GO" id="GO:0009228">
    <property type="term" value="P:thiamine biosynthetic process"/>
    <property type="evidence" value="ECO:0007669"/>
    <property type="project" value="InterPro"/>
</dbReference>
<accession>A0A1F6GRP0</accession>
<dbReference type="SUPFAM" id="SSF53613">
    <property type="entry name" value="Ribokinase-like"/>
    <property type="match status" value="1"/>
</dbReference>
<evidence type="ECO:0000313" key="4">
    <source>
        <dbReference type="EMBL" id="OGH00718.1"/>
    </source>
</evidence>
<evidence type="ECO:0000256" key="2">
    <source>
        <dbReference type="ARBA" id="ARBA00012135"/>
    </source>
</evidence>
<gene>
    <name evidence="4" type="ORF">A2557_03355</name>
</gene>
<evidence type="ECO:0000259" key="3">
    <source>
        <dbReference type="Pfam" id="PF08543"/>
    </source>
</evidence>
<dbReference type="PANTHER" id="PTHR20858">
    <property type="entry name" value="PHOSPHOMETHYLPYRIMIDINE KINASE"/>
    <property type="match status" value="1"/>
</dbReference>
<evidence type="ECO:0000256" key="1">
    <source>
        <dbReference type="ARBA" id="ARBA00004948"/>
    </source>
</evidence>
<dbReference type="Pfam" id="PF08543">
    <property type="entry name" value="Phos_pyr_kin"/>
    <property type="match status" value="1"/>
</dbReference>
<dbReference type="NCBIfam" id="TIGR00097">
    <property type="entry name" value="HMP-P_kinase"/>
    <property type="match status" value="1"/>
</dbReference>
<dbReference type="GO" id="GO:0009229">
    <property type="term" value="P:thiamine diphosphate biosynthetic process"/>
    <property type="evidence" value="ECO:0007669"/>
    <property type="project" value="UniProtKB-UniPathway"/>
</dbReference>
<dbReference type="Proteomes" id="UP000177583">
    <property type="component" value="Unassembled WGS sequence"/>
</dbReference>
<keyword evidence="4" id="KW-0418">Kinase</keyword>
<dbReference type="AlphaFoldDB" id="A0A1F6GRP0"/>
<dbReference type="UniPathway" id="UPA00060">
    <property type="reaction ID" value="UER00138"/>
</dbReference>
<evidence type="ECO:0000313" key="5">
    <source>
        <dbReference type="Proteomes" id="UP000177583"/>
    </source>
</evidence>
<comment type="pathway">
    <text evidence="1">Cofactor biosynthesis; thiamine diphosphate biosynthesis.</text>
</comment>
<feature type="domain" description="Pyridoxamine kinase/Phosphomethylpyrimidine kinase" evidence="3">
    <location>
        <begin position="25"/>
        <end position="263"/>
    </location>
</feature>
<dbReference type="PANTHER" id="PTHR20858:SF17">
    <property type="entry name" value="HYDROXYMETHYLPYRIMIDINE_PHOSPHOMETHYLPYRIMIDINE KINASE THI20-RELATED"/>
    <property type="match status" value="1"/>
</dbReference>
<dbReference type="GO" id="GO:0005829">
    <property type="term" value="C:cytosol"/>
    <property type="evidence" value="ECO:0007669"/>
    <property type="project" value="TreeGrafter"/>
</dbReference>
<protein>
    <recommendedName>
        <fullName evidence="2">hydroxymethylpyrimidine kinase</fullName>
        <ecNumber evidence="2">2.7.1.49</ecNumber>
    </recommendedName>
</protein>
<organism evidence="4 5">
    <name type="scientific">Candidatus Lambdaproteobacteria bacterium RIFOXYD2_FULL_56_26</name>
    <dbReference type="NCBI Taxonomy" id="1817773"/>
    <lineage>
        <taxon>Bacteria</taxon>
        <taxon>Pseudomonadati</taxon>
        <taxon>Pseudomonadota</taxon>
        <taxon>Candidatus Lambdaproteobacteria</taxon>
    </lineage>
</organism>
<dbReference type="InterPro" id="IPR004399">
    <property type="entry name" value="HMP/HMP-P_kinase_dom"/>
</dbReference>
<sequence>MDPSSLPKAGQETSPKVALSFAGFDPTGGAGLLADLKVFEALGLWGVALPSGLTAQNSAGVSAVTAVELSVLRPLYQSLIADIPLAGVKLGMLCDRPQVELAVELLAQVPGPKVLDPVLVSSSGFALLSETGVRLMVAELLPLVDLITPNLREVTALCGLTVRGPQDLKRAAEAILRLGAKAVLVKGGHLDGEPLDLYLGPEGLVEFRDRRVEGKDPHGTGCLLSSLVLGLVLQGRSWTQGIGEAKQQVTRLIRTARPVGQGKPYWDLRSLKVDQ</sequence>
<dbReference type="InterPro" id="IPR013749">
    <property type="entry name" value="PM/HMP-P_kinase-1"/>
</dbReference>
<dbReference type="EMBL" id="MFNF01000043">
    <property type="protein sequence ID" value="OGH00718.1"/>
    <property type="molecule type" value="Genomic_DNA"/>
</dbReference>
<name>A0A1F6GRP0_9PROT</name>
<comment type="caution">
    <text evidence="4">The sequence shown here is derived from an EMBL/GenBank/DDBJ whole genome shotgun (WGS) entry which is preliminary data.</text>
</comment>
<proteinExistence type="predicted"/>
<dbReference type="EC" id="2.7.1.49" evidence="2"/>